<dbReference type="InterPro" id="IPR048350">
    <property type="entry name" value="S-Me-THD-like_C"/>
</dbReference>
<dbReference type="Gene3D" id="3.40.1610.10">
    <property type="entry name" value="CV3147-like domain"/>
    <property type="match status" value="1"/>
</dbReference>
<reference evidence="3" key="1">
    <citation type="submission" date="2006-06" db="EMBL/GenBank/DDBJ databases">
        <title>Complete sequence of chromosome of Chelativorans sp. BNC1.</title>
        <authorList>
            <consortium name="US DOE Joint Genome Institute"/>
            <person name="Copeland A."/>
            <person name="Lucas S."/>
            <person name="Lapidus A."/>
            <person name="Barry K."/>
            <person name="Detter J.C."/>
            <person name="Glavina del Rio T."/>
            <person name="Hammon N."/>
            <person name="Israni S."/>
            <person name="Dalin E."/>
            <person name="Tice H."/>
            <person name="Pitluck S."/>
            <person name="Chertkov O."/>
            <person name="Brettin T."/>
            <person name="Bruce D."/>
            <person name="Han C."/>
            <person name="Tapia R."/>
            <person name="Gilna P."/>
            <person name="Schmutz J."/>
            <person name="Larimer F."/>
            <person name="Land M."/>
            <person name="Hauser L."/>
            <person name="Kyrpides N."/>
            <person name="Mikhailova N."/>
            <person name="Richardson P."/>
        </authorList>
    </citation>
    <scope>NUCLEOTIDE SEQUENCE</scope>
    <source>
        <strain evidence="3">BNC1</strain>
    </source>
</reference>
<feature type="domain" description="S-Me-THD N-terminal" evidence="1">
    <location>
        <begin position="9"/>
        <end position="138"/>
    </location>
</feature>
<dbReference type="STRING" id="266779.Meso_2548"/>
<sequence length="355" mass="36066">MIRILSHGDIEPALYGGLFLSAGGRGMESMAGQRAIAEQALAAGPVRLVSADEMAPDASLIVATGIGAPGGGKPKVKPADSVEAARLLISMLGRTPAGVICGHVPGFNAWIVAASLGIDYIDLASNGRGHPTVAMGGMGLASRPDIVITQTGVGGETADGDRLSVTATGNILLTEKILRWAAAQNGGLVMAARGPITAGFAVENGASGAISFQLDLGAAMLAARASERVAATVDFLGGCCLVQGRVVTNSVTYGNGFDVGVVVVEGREGRSELGVFNELMTATVDGERVATFPDMIGTLDPASGNPLAVSRLRIGDEVAVITAPRSKFPIGKGALDPAVYPEAEEAMGVDLRSYL</sequence>
<proteinExistence type="predicted"/>
<protein>
    <submittedName>
        <fullName evidence="3">Uncharacterized protein</fullName>
    </submittedName>
</protein>
<dbReference type="KEGG" id="mes:Meso_2548"/>
<dbReference type="Pfam" id="PF06032">
    <property type="entry name" value="S-Me-THD_N"/>
    <property type="match status" value="1"/>
</dbReference>
<evidence type="ECO:0000259" key="2">
    <source>
        <dbReference type="Pfam" id="PF20906"/>
    </source>
</evidence>
<gene>
    <name evidence="3" type="ordered locus">Meso_2548</name>
</gene>
<name>Q11F93_CHESB</name>
<dbReference type="InterPro" id="IPR024071">
    <property type="entry name" value="S-Me-THD_C_sf"/>
</dbReference>
<dbReference type="HOGENOM" id="CLU_780157_0_0_5"/>
<dbReference type="InterPro" id="IPR010318">
    <property type="entry name" value="S-Me-THD_N"/>
</dbReference>
<dbReference type="AlphaFoldDB" id="Q11F93"/>
<evidence type="ECO:0000313" key="3">
    <source>
        <dbReference type="EMBL" id="ABG63932.1"/>
    </source>
</evidence>
<dbReference type="Pfam" id="PF20906">
    <property type="entry name" value="S-Me-THD_C"/>
    <property type="match status" value="1"/>
</dbReference>
<dbReference type="Gene3D" id="2.40.390.10">
    <property type="entry name" value="CV3147-like"/>
    <property type="match status" value="1"/>
</dbReference>
<dbReference type="EMBL" id="CP000390">
    <property type="protein sequence ID" value="ABG63932.1"/>
    <property type="molecule type" value="Genomic_DNA"/>
</dbReference>
<dbReference type="eggNOG" id="COG3535">
    <property type="taxonomic scope" value="Bacteria"/>
</dbReference>
<organism evidence="3">
    <name type="scientific">Chelativorans sp. (strain BNC1)</name>
    <dbReference type="NCBI Taxonomy" id="266779"/>
    <lineage>
        <taxon>Bacteria</taxon>
        <taxon>Pseudomonadati</taxon>
        <taxon>Pseudomonadota</taxon>
        <taxon>Alphaproteobacteria</taxon>
        <taxon>Hyphomicrobiales</taxon>
        <taxon>Phyllobacteriaceae</taxon>
        <taxon>Chelativorans</taxon>
    </lineage>
</organism>
<dbReference type="InterPro" id="IPR027479">
    <property type="entry name" value="S-Me-THD_N_sf"/>
</dbReference>
<accession>Q11F93</accession>
<dbReference type="SUPFAM" id="SSF160991">
    <property type="entry name" value="CV3147-like"/>
    <property type="match status" value="1"/>
</dbReference>
<evidence type="ECO:0000259" key="1">
    <source>
        <dbReference type="Pfam" id="PF06032"/>
    </source>
</evidence>
<feature type="domain" description="S-Me-THD-like C-terminal" evidence="2">
    <location>
        <begin position="174"/>
        <end position="326"/>
    </location>
</feature>